<keyword evidence="2" id="KW-0548">Nucleotidyltransferase</keyword>
<keyword evidence="10" id="KW-0695">RNA-directed DNA polymerase</keyword>
<evidence type="ECO:0000256" key="1">
    <source>
        <dbReference type="ARBA" id="ARBA00022578"/>
    </source>
</evidence>
<keyword evidence="18" id="KW-1185">Reference proteome</keyword>
<keyword evidence="3" id="KW-0540">Nuclease</keyword>
<dbReference type="SUPFAM" id="SSF56672">
    <property type="entry name" value="DNA/RNA polymerases"/>
    <property type="match status" value="1"/>
</dbReference>
<comment type="catalytic activity">
    <reaction evidence="15">
        <text>DNA(n) + a 2'-deoxyribonucleoside 5'-triphosphate = DNA(n+1) + diphosphate</text>
        <dbReference type="Rhea" id="RHEA:22508"/>
        <dbReference type="Rhea" id="RHEA-COMP:17339"/>
        <dbReference type="Rhea" id="RHEA-COMP:17340"/>
        <dbReference type="ChEBI" id="CHEBI:33019"/>
        <dbReference type="ChEBI" id="CHEBI:61560"/>
        <dbReference type="ChEBI" id="CHEBI:173112"/>
        <dbReference type="EC" id="2.7.7.7"/>
    </reaction>
</comment>
<keyword evidence="11" id="KW-0239">DNA-directed DNA polymerase</keyword>
<dbReference type="InterPro" id="IPR057670">
    <property type="entry name" value="SH3_retrovirus"/>
</dbReference>
<evidence type="ECO:0000256" key="12">
    <source>
        <dbReference type="ARBA" id="ARBA00023172"/>
    </source>
</evidence>
<dbReference type="EMBL" id="AVOT02027976">
    <property type="protein sequence ID" value="MBW0520293.1"/>
    <property type="molecule type" value="Genomic_DNA"/>
</dbReference>
<dbReference type="GO" id="GO:0016787">
    <property type="term" value="F:hydrolase activity"/>
    <property type="evidence" value="ECO:0007669"/>
    <property type="project" value="UniProtKB-KW"/>
</dbReference>
<evidence type="ECO:0000256" key="4">
    <source>
        <dbReference type="ARBA" id="ARBA00022723"/>
    </source>
</evidence>
<dbReference type="InterPro" id="IPR012337">
    <property type="entry name" value="RNaseH-like_sf"/>
</dbReference>
<dbReference type="GO" id="GO:0006310">
    <property type="term" value="P:DNA recombination"/>
    <property type="evidence" value="ECO:0007669"/>
    <property type="project" value="UniProtKB-KW"/>
</dbReference>
<dbReference type="GO" id="GO:0032196">
    <property type="term" value="P:transposition"/>
    <property type="evidence" value="ECO:0007669"/>
    <property type="project" value="UniProtKB-KW"/>
</dbReference>
<keyword evidence="1" id="KW-0815">Transposition</keyword>
<organism evidence="17 18">
    <name type="scientific">Austropuccinia psidii MF-1</name>
    <dbReference type="NCBI Taxonomy" id="1389203"/>
    <lineage>
        <taxon>Eukaryota</taxon>
        <taxon>Fungi</taxon>
        <taxon>Dikarya</taxon>
        <taxon>Basidiomycota</taxon>
        <taxon>Pucciniomycotina</taxon>
        <taxon>Pucciniomycetes</taxon>
        <taxon>Pucciniales</taxon>
        <taxon>Sphaerophragmiaceae</taxon>
        <taxon>Austropuccinia</taxon>
    </lineage>
</organism>
<evidence type="ECO:0000256" key="15">
    <source>
        <dbReference type="ARBA" id="ARBA00049244"/>
    </source>
</evidence>
<keyword evidence="11" id="KW-0808">Transferase</keyword>
<dbReference type="OrthoDB" id="2515198at2759"/>
<keyword evidence="9" id="KW-0229">DNA integration</keyword>
<evidence type="ECO:0000256" key="5">
    <source>
        <dbReference type="ARBA" id="ARBA00022759"/>
    </source>
</evidence>
<dbReference type="Proteomes" id="UP000765509">
    <property type="component" value="Unassembled WGS sequence"/>
</dbReference>
<accession>A0A9Q3EFS4</accession>
<evidence type="ECO:0000256" key="13">
    <source>
        <dbReference type="ARBA" id="ARBA00023268"/>
    </source>
</evidence>
<comment type="caution">
    <text evidence="17">The sequence shown here is derived from an EMBL/GenBank/DDBJ whole genome shotgun (WGS) entry which is preliminary data.</text>
</comment>
<dbReference type="GO" id="GO:0004519">
    <property type="term" value="F:endonuclease activity"/>
    <property type="evidence" value="ECO:0007669"/>
    <property type="project" value="UniProtKB-KW"/>
</dbReference>
<dbReference type="CDD" id="cd09272">
    <property type="entry name" value="RNase_HI_RT_Ty1"/>
    <property type="match status" value="1"/>
</dbReference>
<dbReference type="AlphaFoldDB" id="A0A9Q3EFS4"/>
<dbReference type="PANTHER" id="PTHR42648">
    <property type="entry name" value="TRANSPOSASE, PUTATIVE-RELATED"/>
    <property type="match status" value="1"/>
</dbReference>
<dbReference type="InterPro" id="IPR043502">
    <property type="entry name" value="DNA/RNA_pol_sf"/>
</dbReference>
<evidence type="ECO:0000256" key="8">
    <source>
        <dbReference type="ARBA" id="ARBA00022884"/>
    </source>
</evidence>
<evidence type="ECO:0000256" key="9">
    <source>
        <dbReference type="ARBA" id="ARBA00022908"/>
    </source>
</evidence>
<dbReference type="SUPFAM" id="SSF53098">
    <property type="entry name" value="Ribonuclease H-like"/>
    <property type="match status" value="1"/>
</dbReference>
<keyword evidence="5" id="KW-0255">Endonuclease</keyword>
<dbReference type="GO" id="GO:0003723">
    <property type="term" value="F:RNA binding"/>
    <property type="evidence" value="ECO:0007669"/>
    <property type="project" value="UniProtKB-KW"/>
</dbReference>
<evidence type="ECO:0000256" key="6">
    <source>
        <dbReference type="ARBA" id="ARBA00022801"/>
    </source>
</evidence>
<evidence type="ECO:0000256" key="2">
    <source>
        <dbReference type="ARBA" id="ARBA00022695"/>
    </source>
</evidence>
<dbReference type="GO" id="GO:0015074">
    <property type="term" value="P:DNA integration"/>
    <property type="evidence" value="ECO:0007669"/>
    <property type="project" value="UniProtKB-KW"/>
</dbReference>
<dbReference type="Gene3D" id="3.30.420.10">
    <property type="entry name" value="Ribonuclease H-like superfamily/Ribonuclease H"/>
    <property type="match status" value="1"/>
</dbReference>
<keyword evidence="8" id="KW-0694">RNA-binding</keyword>
<dbReference type="InterPro" id="IPR013103">
    <property type="entry name" value="RVT_2"/>
</dbReference>
<dbReference type="GO" id="GO:0046872">
    <property type="term" value="F:metal ion binding"/>
    <property type="evidence" value="ECO:0007669"/>
    <property type="project" value="UniProtKB-KW"/>
</dbReference>
<dbReference type="GO" id="GO:0005634">
    <property type="term" value="C:nucleus"/>
    <property type="evidence" value="ECO:0007669"/>
    <property type="project" value="UniProtKB-ARBA"/>
</dbReference>
<feature type="domain" description="Integrase catalytic" evidence="16">
    <location>
        <begin position="138"/>
        <end position="307"/>
    </location>
</feature>
<dbReference type="PROSITE" id="PS50994">
    <property type="entry name" value="INTEGRASE"/>
    <property type="match status" value="1"/>
</dbReference>
<dbReference type="PANTHER" id="PTHR42648:SF11">
    <property type="entry name" value="TRANSPOSON TY4-P GAG-POL POLYPROTEIN"/>
    <property type="match status" value="1"/>
</dbReference>
<keyword evidence="4" id="KW-0479">Metal-binding</keyword>
<evidence type="ECO:0000256" key="7">
    <source>
        <dbReference type="ARBA" id="ARBA00022842"/>
    </source>
</evidence>
<sequence>MQATVASPSSTLGNLFQQNVQFALSREATILPFEEVARIIKEESNNIKHLDDIGHTSSILAIQSQHRVERRNNPAPPCLIYQHPNMPPLPNNPIVIQQYGSKCSYCQKDGHWYVDCSQYEKDYKEKGLRLERLPRKFQYLEPHTALTNNRTAIRTIQPDLDDDDPDIIDARHISEIDDGKILIDSGASAHQIPKQLYEPQHETNKGSYPKFLQTDNAKEYVSAALTNFCDERGIKNVPVVAYTPADNGEAERLNRTIGEAARTMLHSSRMPEKFWPYAYQVATYLHNRIPNKRTNNSTPIELMFGIKPSPSKLYQFGSKAIIQIPSPSQPKLAPQAYDAILVGYPTSGRGWIFYDPSNHSIVHSSHAVFPESHEAQMIKSDANNKMNIDNLLHSLTLQLGEVPTSKIMDQQQSNIDNTRLIPDLKIPNNIKDAMLTTDAAKWLDAAENELQQFDKLNVWTAVDATPNIKVLGAQWIFALKRDNEGKIIRHKALYVVKGFTQRPGQDFGDCYAPTASLVTLCLILTLKVQKRLHIAMFDISGAYLNSPIEEEIYVKAPTELRPKLKGKVMKLNKALYGTKQAARCWWLFFKSIMASMGLVEMEVEASLYVYKKGDSYIIIWMHVDDGVLLTNDNALLSRVQSQMTTKLEVKWNHQPDRIVGINLNIVGNELHLDQRLLATQIVETYPRHTIIKSTPLPFQQCDPEDATPISIKEFQHFIGLLMYLTSGSRPDLDFSVNFLARYSHSPMEECWKLLDHLIGYLKKTTDKVLKLSPNMTFHLALWTDANWGGTFERSTSGGLITYAGCPIQWISIQQRIVAMSTCAAEYVAMGNSGQHFSHLINILKTIDVSPLRQ</sequence>
<evidence type="ECO:0000256" key="10">
    <source>
        <dbReference type="ARBA" id="ARBA00022918"/>
    </source>
</evidence>
<evidence type="ECO:0000256" key="14">
    <source>
        <dbReference type="ARBA" id="ARBA00048173"/>
    </source>
</evidence>
<keyword evidence="13" id="KW-0511">Multifunctional enzyme</keyword>
<name>A0A9Q3EFS4_9BASI</name>
<reference evidence="17" key="1">
    <citation type="submission" date="2021-03" db="EMBL/GenBank/DDBJ databases">
        <title>Draft genome sequence of rust myrtle Austropuccinia psidii MF-1, a brazilian biotype.</title>
        <authorList>
            <person name="Quecine M.C."/>
            <person name="Pachon D.M.R."/>
            <person name="Bonatelli M.L."/>
            <person name="Correr F.H."/>
            <person name="Franceschini L.M."/>
            <person name="Leite T.F."/>
            <person name="Margarido G.R.A."/>
            <person name="Almeida C.A."/>
            <person name="Ferrarezi J.A."/>
            <person name="Labate C.A."/>
        </authorList>
    </citation>
    <scope>NUCLEOTIDE SEQUENCE</scope>
    <source>
        <strain evidence="17">MF-1</strain>
    </source>
</reference>
<proteinExistence type="predicted"/>
<comment type="catalytic activity">
    <reaction evidence="14">
        <text>DNA(n) + a 2'-deoxyribonucleoside 5'-triphosphate = DNA(n+1) + diphosphate</text>
        <dbReference type="Rhea" id="RHEA:22508"/>
        <dbReference type="Rhea" id="RHEA-COMP:17339"/>
        <dbReference type="Rhea" id="RHEA-COMP:17340"/>
        <dbReference type="ChEBI" id="CHEBI:33019"/>
        <dbReference type="ChEBI" id="CHEBI:61560"/>
        <dbReference type="ChEBI" id="CHEBI:173112"/>
        <dbReference type="EC" id="2.7.7.49"/>
    </reaction>
</comment>
<dbReference type="Pfam" id="PF07727">
    <property type="entry name" value="RVT_2"/>
    <property type="match status" value="1"/>
</dbReference>
<evidence type="ECO:0000259" key="16">
    <source>
        <dbReference type="PROSITE" id="PS50994"/>
    </source>
</evidence>
<dbReference type="InterPro" id="IPR039537">
    <property type="entry name" value="Retrotran_Ty1/copia-like"/>
</dbReference>
<gene>
    <name evidence="17" type="ORF">O181_060008</name>
</gene>
<dbReference type="GO" id="GO:0003887">
    <property type="term" value="F:DNA-directed DNA polymerase activity"/>
    <property type="evidence" value="ECO:0007669"/>
    <property type="project" value="UniProtKB-KW"/>
</dbReference>
<evidence type="ECO:0000256" key="11">
    <source>
        <dbReference type="ARBA" id="ARBA00022932"/>
    </source>
</evidence>
<keyword evidence="6" id="KW-0378">Hydrolase</keyword>
<keyword evidence="7" id="KW-0460">Magnesium</keyword>
<evidence type="ECO:0000313" key="18">
    <source>
        <dbReference type="Proteomes" id="UP000765509"/>
    </source>
</evidence>
<dbReference type="GO" id="GO:0003964">
    <property type="term" value="F:RNA-directed DNA polymerase activity"/>
    <property type="evidence" value="ECO:0007669"/>
    <property type="project" value="UniProtKB-KW"/>
</dbReference>
<evidence type="ECO:0000256" key="3">
    <source>
        <dbReference type="ARBA" id="ARBA00022722"/>
    </source>
</evidence>
<dbReference type="InterPro" id="IPR001584">
    <property type="entry name" value="Integrase_cat-core"/>
</dbReference>
<keyword evidence="12" id="KW-0233">DNA recombination</keyword>
<protein>
    <recommendedName>
        <fullName evidence="16">Integrase catalytic domain-containing protein</fullName>
    </recommendedName>
</protein>
<evidence type="ECO:0000313" key="17">
    <source>
        <dbReference type="EMBL" id="MBW0520293.1"/>
    </source>
</evidence>
<dbReference type="Pfam" id="PF25597">
    <property type="entry name" value="SH3_retrovirus"/>
    <property type="match status" value="1"/>
</dbReference>
<dbReference type="InterPro" id="IPR036397">
    <property type="entry name" value="RNaseH_sf"/>
</dbReference>